<protein>
    <recommendedName>
        <fullName evidence="3">Nucleotidyl transferase AbiEii/AbiGii toxin family protein</fullName>
    </recommendedName>
</protein>
<dbReference type="Pfam" id="PF08843">
    <property type="entry name" value="AbiEii"/>
    <property type="match status" value="1"/>
</dbReference>
<reference evidence="1 2" key="1">
    <citation type="submission" date="2013-06" db="EMBL/GenBank/DDBJ databases">
        <title>The Genome Sequence of Campylobacter ureolyticus ACS-301-V-SCH3B.</title>
        <authorList>
            <consortium name="The Broad Institute Genomics Platform"/>
            <person name="Earl A."/>
            <person name="Ward D."/>
            <person name="Feldgarden M."/>
            <person name="Gevers D."/>
            <person name="Saerens B."/>
            <person name="Vaneechoutte M."/>
            <person name="Walker B."/>
            <person name="Young S."/>
            <person name="Zeng Q."/>
            <person name="Gargeya S."/>
            <person name="Fitzgerald M."/>
            <person name="Haas B."/>
            <person name="Abouelleil A."/>
            <person name="Allen A.W."/>
            <person name="Alvarado L."/>
            <person name="Arachchi H.M."/>
            <person name="Berlin A.M."/>
            <person name="Chapman S.B."/>
            <person name="Gainer-Dewar J."/>
            <person name="Goldberg J."/>
            <person name="Griggs A."/>
            <person name="Gujja S."/>
            <person name="Hansen M."/>
            <person name="Howarth C."/>
            <person name="Imamovic A."/>
            <person name="Ireland A."/>
            <person name="Larimer J."/>
            <person name="McCowan C."/>
            <person name="Murphy C."/>
            <person name="Pearson M."/>
            <person name="Poon T.W."/>
            <person name="Priest M."/>
            <person name="Roberts A."/>
            <person name="Saif S."/>
            <person name="Shea T."/>
            <person name="Sisk P."/>
            <person name="Sykes S."/>
            <person name="Wortman J."/>
            <person name="Nusbaum C."/>
            <person name="Birren B."/>
        </authorList>
    </citation>
    <scope>NUCLEOTIDE SEQUENCE [LARGE SCALE GENOMIC DNA]</scope>
    <source>
        <strain evidence="1 2">ACS-301-V-Sch3b</strain>
    </source>
</reference>
<evidence type="ECO:0000313" key="2">
    <source>
        <dbReference type="Proteomes" id="UP000014539"/>
    </source>
</evidence>
<evidence type="ECO:0008006" key="3">
    <source>
        <dbReference type="Google" id="ProtNLM"/>
    </source>
</evidence>
<name>S3XCV2_9BACT</name>
<sequence>MELLDKYKALYNAQDKILNLLAKSRIGLYLTGETALNRFIFNDYRYSDDLDLFTVEQSVSARAEINDFVSFLKENGVKFDILIDSFGFKRLITDENLKIDLVYDSTKHIGKFIEENGFLIDNIENIFINKLDASYSRDEIRDYFDLYLILKNFDINLYEGYKNLQLKSATTLEEICANMMSFTKLNITKINIHNLPVKSNKILNDFKKNSQSFFKNYFSLENIKSEYNNTNSLKDNLEDIKNLSSDFNKIFEDDKEQTTKNKSNNIRKNKQ</sequence>
<dbReference type="AlphaFoldDB" id="S3XCV2"/>
<dbReference type="Proteomes" id="UP000014539">
    <property type="component" value="Unassembled WGS sequence"/>
</dbReference>
<organism evidence="1 2">
    <name type="scientific">Campylobacter ureolyticus ACS-301-V-Sch3b</name>
    <dbReference type="NCBI Taxonomy" id="883165"/>
    <lineage>
        <taxon>Bacteria</taxon>
        <taxon>Pseudomonadati</taxon>
        <taxon>Campylobacterota</taxon>
        <taxon>Epsilonproteobacteria</taxon>
        <taxon>Campylobacterales</taxon>
        <taxon>Campylobacteraceae</taxon>
        <taxon>Campylobacter</taxon>
    </lineage>
</organism>
<dbReference type="EMBL" id="AGYD01000011">
    <property type="protein sequence ID" value="EPH07926.1"/>
    <property type="molecule type" value="Genomic_DNA"/>
</dbReference>
<dbReference type="PATRIC" id="fig|883165.3.peg.1197"/>
<dbReference type="HOGENOM" id="CLU_1025580_0_0_7"/>
<comment type="caution">
    <text evidence="1">The sequence shown here is derived from an EMBL/GenBank/DDBJ whole genome shotgun (WGS) entry which is preliminary data.</text>
</comment>
<evidence type="ECO:0000313" key="1">
    <source>
        <dbReference type="EMBL" id="EPH07926.1"/>
    </source>
</evidence>
<proteinExistence type="predicted"/>
<dbReference type="InterPro" id="IPR014942">
    <property type="entry name" value="AbiEii"/>
</dbReference>
<accession>S3XCV2</accession>
<dbReference type="RefSeq" id="WP_016647036.1">
    <property type="nucleotide sequence ID" value="NZ_KE340327.1"/>
</dbReference>
<keyword evidence="2" id="KW-1185">Reference proteome</keyword>
<gene>
    <name evidence="1" type="ORF">HMPREF9309_01181</name>
</gene>